<dbReference type="GO" id="GO:0004519">
    <property type="term" value="F:endonuclease activity"/>
    <property type="evidence" value="ECO:0007669"/>
    <property type="project" value="UniProtKB-KW"/>
</dbReference>
<evidence type="ECO:0000313" key="1">
    <source>
        <dbReference type="EMBL" id="MBM3332067.1"/>
    </source>
</evidence>
<accession>A0A938BTW6</accession>
<dbReference type="AlphaFoldDB" id="A0A938BTW6"/>
<keyword evidence="1" id="KW-0255">Endonuclease</keyword>
<evidence type="ECO:0000313" key="2">
    <source>
        <dbReference type="Proteomes" id="UP000779900"/>
    </source>
</evidence>
<comment type="caution">
    <text evidence="1">The sequence shown here is derived from an EMBL/GenBank/DDBJ whole genome shotgun (WGS) entry which is preliminary data.</text>
</comment>
<dbReference type="CDD" id="cd00085">
    <property type="entry name" value="HNHc"/>
    <property type="match status" value="1"/>
</dbReference>
<organism evidence="1 2">
    <name type="scientific">candidate division WOR-3 bacterium</name>
    <dbReference type="NCBI Taxonomy" id="2052148"/>
    <lineage>
        <taxon>Bacteria</taxon>
        <taxon>Bacteria division WOR-3</taxon>
    </lineage>
</organism>
<keyword evidence="1" id="KW-0378">Hydrolase</keyword>
<dbReference type="InterPro" id="IPR003615">
    <property type="entry name" value="HNH_nuc"/>
</dbReference>
<dbReference type="EMBL" id="VGIR01000058">
    <property type="protein sequence ID" value="MBM3332067.1"/>
    <property type="molecule type" value="Genomic_DNA"/>
</dbReference>
<dbReference type="Proteomes" id="UP000779900">
    <property type="component" value="Unassembled WGS sequence"/>
</dbReference>
<protein>
    <submittedName>
        <fullName evidence="1">HNH endonuclease</fullName>
    </submittedName>
</protein>
<name>A0A938BTW6_UNCW3</name>
<proteinExistence type="predicted"/>
<reference evidence="1" key="1">
    <citation type="submission" date="2019-03" db="EMBL/GenBank/DDBJ databases">
        <title>Lake Tanganyika Metagenome-Assembled Genomes (MAGs).</title>
        <authorList>
            <person name="Tran P."/>
        </authorList>
    </citation>
    <scope>NUCLEOTIDE SEQUENCE</scope>
    <source>
        <strain evidence="1">K_DeepCast_150m_m2_040</strain>
    </source>
</reference>
<gene>
    <name evidence="1" type="ORF">FJY68_09500</name>
</gene>
<sequence length="291" mass="31930">MFWNYNCPECGKPTSVDWSRREGEALCRRCAKTHYPPTPHEDHYAYVDELKWPPELEAAVLTIRGAVCAVPGCYGEHTTLVFRKPVTDGGQTSVDNLTPVCARHAVSKGSRAWDEWIVEAREELAAQKKATPTFEVTITKHDPKPEVAVVEAVAPAGAMLPLAAMRMPRPAKTAGPGMPLTEIRLAVPFLRGPTGKIAFSYDWEMKKSGKCQVFLLAWPRGDEPDISLVGSPKYHGAQMTKDHLGVTDEKGSNEIELRLPDAPGGRWTAAVAVLDSGCDFQFTEFALAATR</sequence>
<keyword evidence="1" id="KW-0540">Nuclease</keyword>